<comment type="catalytic activity">
    <reaction evidence="1">
        <text>a myo-inositol phosphate + H2O = myo-inositol + phosphate</text>
        <dbReference type="Rhea" id="RHEA:24056"/>
        <dbReference type="ChEBI" id="CHEBI:15377"/>
        <dbReference type="ChEBI" id="CHEBI:17268"/>
        <dbReference type="ChEBI" id="CHEBI:43474"/>
        <dbReference type="ChEBI" id="CHEBI:84139"/>
        <dbReference type="EC" id="3.1.3.25"/>
    </reaction>
</comment>
<evidence type="ECO:0000256" key="5">
    <source>
        <dbReference type="ARBA" id="ARBA00022842"/>
    </source>
</evidence>
<evidence type="ECO:0000256" key="7">
    <source>
        <dbReference type="SAM" id="MobiDB-lite"/>
    </source>
</evidence>
<feature type="binding site" evidence="6">
    <location>
        <position position="126"/>
    </location>
    <ligand>
        <name>Mg(2+)</name>
        <dbReference type="ChEBI" id="CHEBI:18420"/>
        <label>1</label>
        <note>catalytic</note>
    </ligand>
</feature>
<dbReference type="Pfam" id="PF00459">
    <property type="entry name" value="Inositol_P"/>
    <property type="match status" value="1"/>
</dbReference>
<sequence>MRVRANLWSDGTVTETNSSAEIVGRTVPDPAEVAELRRVAVYVAETAAAHVRARRPEVFGPGQAEGGSVRTKSTPTDPVTVVDTETEQLIRALLAETRPGDGILGEEGGGSTGSAGEIVWVVDPIDGTVNFVYGIPAYSVSVAAVRGGRSLAGAVVDVAASVTYSAGLGAGATRVESGSEPVELRCNELDAARLALVATGFGYSASRRERQGELVARLLPRVRDIRRIGSAALDLCMVAAGRVDAHYEHGLNPWDWAAGALVAAEAGAVLRLPGVDSTGAGGELTVAAAPGIAAELAGLFDELGIAVPIPE</sequence>
<name>A0A846Y5V1_9NOCA</name>
<dbReference type="GO" id="GO:0046872">
    <property type="term" value="F:metal ion binding"/>
    <property type="evidence" value="ECO:0007669"/>
    <property type="project" value="UniProtKB-KW"/>
</dbReference>
<feature type="binding site" evidence="6">
    <location>
        <position position="106"/>
    </location>
    <ligand>
        <name>Mg(2+)</name>
        <dbReference type="ChEBI" id="CHEBI:18420"/>
        <label>1</label>
        <note>catalytic</note>
    </ligand>
</feature>
<keyword evidence="9" id="KW-1185">Reference proteome</keyword>
<evidence type="ECO:0000256" key="3">
    <source>
        <dbReference type="ARBA" id="ARBA00022723"/>
    </source>
</evidence>
<protein>
    <recommendedName>
        <fullName evidence="2">inositol-phosphate phosphatase</fullName>
        <ecNumber evidence="2">3.1.3.25</ecNumber>
    </recommendedName>
</protein>
<dbReference type="PANTHER" id="PTHR20854">
    <property type="entry name" value="INOSITOL MONOPHOSPHATASE"/>
    <property type="match status" value="1"/>
</dbReference>
<accession>A0A846Y5V1</accession>
<feature type="binding site" evidence="6">
    <location>
        <position position="123"/>
    </location>
    <ligand>
        <name>Mg(2+)</name>
        <dbReference type="ChEBI" id="CHEBI:18420"/>
        <label>1</label>
        <note>catalytic</note>
    </ligand>
</feature>
<dbReference type="GO" id="GO:0007165">
    <property type="term" value="P:signal transduction"/>
    <property type="evidence" value="ECO:0007669"/>
    <property type="project" value="TreeGrafter"/>
</dbReference>
<dbReference type="GO" id="GO:0046854">
    <property type="term" value="P:phosphatidylinositol phosphate biosynthetic process"/>
    <property type="evidence" value="ECO:0007669"/>
    <property type="project" value="InterPro"/>
</dbReference>
<proteinExistence type="predicted"/>
<gene>
    <name evidence="8" type="ORF">HGA08_24090</name>
</gene>
<dbReference type="EMBL" id="JAAXOP010000017">
    <property type="protein sequence ID" value="NKY53282.1"/>
    <property type="molecule type" value="Genomic_DNA"/>
</dbReference>
<evidence type="ECO:0000256" key="1">
    <source>
        <dbReference type="ARBA" id="ARBA00001033"/>
    </source>
</evidence>
<dbReference type="Proteomes" id="UP000565711">
    <property type="component" value="Unassembled WGS sequence"/>
</dbReference>
<reference evidence="8 9" key="1">
    <citation type="submission" date="2020-04" db="EMBL/GenBank/DDBJ databases">
        <title>MicrobeNet Type strains.</title>
        <authorList>
            <person name="Nicholson A.C."/>
        </authorList>
    </citation>
    <scope>NUCLEOTIDE SEQUENCE [LARGE SCALE GENOMIC DNA]</scope>
    <source>
        <strain evidence="8 9">JCM 12354</strain>
    </source>
</reference>
<dbReference type="PROSITE" id="PS00630">
    <property type="entry name" value="IMP_2"/>
    <property type="match status" value="1"/>
</dbReference>
<dbReference type="EC" id="3.1.3.25" evidence="2"/>
<dbReference type="Gene3D" id="3.30.540.10">
    <property type="entry name" value="Fructose-1,6-Bisphosphatase, subunit A, domain 1"/>
    <property type="match status" value="1"/>
</dbReference>
<dbReference type="PROSITE" id="PS00629">
    <property type="entry name" value="IMP_1"/>
    <property type="match status" value="1"/>
</dbReference>
<comment type="caution">
    <text evidence="8">The sequence shown here is derived from an EMBL/GenBank/DDBJ whole genome shotgun (WGS) entry which is preliminary data.</text>
</comment>
<dbReference type="InterPro" id="IPR020550">
    <property type="entry name" value="Inositol_monophosphatase_CS"/>
</dbReference>
<dbReference type="PANTHER" id="PTHR20854:SF4">
    <property type="entry name" value="INOSITOL-1-MONOPHOSPHATASE-RELATED"/>
    <property type="match status" value="1"/>
</dbReference>
<dbReference type="InterPro" id="IPR000760">
    <property type="entry name" value="Inositol_monophosphatase-like"/>
</dbReference>
<evidence type="ECO:0000313" key="8">
    <source>
        <dbReference type="EMBL" id="NKY53282.1"/>
    </source>
</evidence>
<dbReference type="PRINTS" id="PR00377">
    <property type="entry name" value="IMPHPHTASES"/>
</dbReference>
<keyword evidence="3 6" id="KW-0479">Metal-binding</keyword>
<evidence type="ECO:0000256" key="4">
    <source>
        <dbReference type="ARBA" id="ARBA00022801"/>
    </source>
</evidence>
<feature type="region of interest" description="Disordered" evidence="7">
    <location>
        <begin position="56"/>
        <end position="78"/>
    </location>
</feature>
<dbReference type="AlphaFoldDB" id="A0A846Y5V1"/>
<dbReference type="SUPFAM" id="SSF56655">
    <property type="entry name" value="Carbohydrate phosphatase"/>
    <property type="match status" value="1"/>
</dbReference>
<evidence type="ECO:0000256" key="6">
    <source>
        <dbReference type="PIRSR" id="PIRSR600760-2"/>
    </source>
</evidence>
<dbReference type="GO" id="GO:0008934">
    <property type="term" value="F:inositol monophosphate 1-phosphatase activity"/>
    <property type="evidence" value="ECO:0007669"/>
    <property type="project" value="TreeGrafter"/>
</dbReference>
<dbReference type="Gene3D" id="3.40.190.80">
    <property type="match status" value="1"/>
</dbReference>
<dbReference type="InterPro" id="IPR020583">
    <property type="entry name" value="Inositol_monoP_metal-BS"/>
</dbReference>
<evidence type="ECO:0000313" key="9">
    <source>
        <dbReference type="Proteomes" id="UP000565711"/>
    </source>
</evidence>
<feature type="binding site" evidence="6">
    <location>
        <position position="125"/>
    </location>
    <ligand>
        <name>Mg(2+)</name>
        <dbReference type="ChEBI" id="CHEBI:18420"/>
        <label>1</label>
        <note>catalytic</note>
    </ligand>
</feature>
<organism evidence="8 9">
    <name type="scientific">Nocardia vermiculata</name>
    <dbReference type="NCBI Taxonomy" id="257274"/>
    <lineage>
        <taxon>Bacteria</taxon>
        <taxon>Bacillati</taxon>
        <taxon>Actinomycetota</taxon>
        <taxon>Actinomycetes</taxon>
        <taxon>Mycobacteriales</taxon>
        <taxon>Nocardiaceae</taxon>
        <taxon>Nocardia</taxon>
    </lineage>
</organism>
<keyword evidence="4" id="KW-0378">Hydrolase</keyword>
<comment type="cofactor">
    <cofactor evidence="6">
        <name>Mg(2+)</name>
        <dbReference type="ChEBI" id="CHEBI:18420"/>
    </cofactor>
</comment>
<feature type="binding site" evidence="6">
    <location>
        <position position="255"/>
    </location>
    <ligand>
        <name>Mg(2+)</name>
        <dbReference type="ChEBI" id="CHEBI:18420"/>
        <label>1</label>
        <note>catalytic</note>
    </ligand>
</feature>
<evidence type="ECO:0000256" key="2">
    <source>
        <dbReference type="ARBA" id="ARBA00013106"/>
    </source>
</evidence>
<keyword evidence="5 6" id="KW-0460">Magnesium</keyword>
<dbReference type="GO" id="GO:0006020">
    <property type="term" value="P:inositol metabolic process"/>
    <property type="evidence" value="ECO:0007669"/>
    <property type="project" value="TreeGrafter"/>
</dbReference>